<dbReference type="Proteomes" id="UP000000763">
    <property type="component" value="Chromosome 2"/>
</dbReference>
<reference evidence="2" key="2">
    <citation type="journal article" date="2008" name="Nucleic Acids Res.">
        <title>The rice annotation project database (RAP-DB): 2008 update.</title>
        <authorList>
            <consortium name="The rice annotation project (RAP)"/>
        </authorList>
    </citation>
    <scope>GENOME REANNOTATION</scope>
    <source>
        <strain evidence="2">cv. Nipponbare</strain>
    </source>
</reference>
<reference evidence="2" key="1">
    <citation type="journal article" date="2005" name="Nature">
        <title>The map-based sequence of the rice genome.</title>
        <authorList>
            <consortium name="International rice genome sequencing project (IRGSP)"/>
            <person name="Matsumoto T."/>
            <person name="Wu J."/>
            <person name="Kanamori H."/>
            <person name="Katayose Y."/>
            <person name="Fujisawa M."/>
            <person name="Namiki N."/>
            <person name="Mizuno H."/>
            <person name="Yamamoto K."/>
            <person name="Antonio B.A."/>
            <person name="Baba T."/>
            <person name="Sakata K."/>
            <person name="Nagamura Y."/>
            <person name="Aoki H."/>
            <person name="Arikawa K."/>
            <person name="Arita K."/>
            <person name="Bito T."/>
            <person name="Chiden Y."/>
            <person name="Fujitsuka N."/>
            <person name="Fukunaka R."/>
            <person name="Hamada M."/>
            <person name="Harada C."/>
            <person name="Hayashi A."/>
            <person name="Hijishita S."/>
            <person name="Honda M."/>
            <person name="Hosokawa S."/>
            <person name="Ichikawa Y."/>
            <person name="Idonuma A."/>
            <person name="Iijima M."/>
            <person name="Ikeda M."/>
            <person name="Ikeno M."/>
            <person name="Ito K."/>
            <person name="Ito S."/>
            <person name="Ito T."/>
            <person name="Ito Y."/>
            <person name="Ito Y."/>
            <person name="Iwabuchi A."/>
            <person name="Kamiya K."/>
            <person name="Karasawa W."/>
            <person name="Kurita K."/>
            <person name="Katagiri S."/>
            <person name="Kikuta A."/>
            <person name="Kobayashi H."/>
            <person name="Kobayashi N."/>
            <person name="Machita K."/>
            <person name="Maehara T."/>
            <person name="Masukawa M."/>
            <person name="Mizubayashi T."/>
            <person name="Mukai Y."/>
            <person name="Nagasaki H."/>
            <person name="Nagata Y."/>
            <person name="Naito S."/>
            <person name="Nakashima M."/>
            <person name="Nakama Y."/>
            <person name="Nakamichi Y."/>
            <person name="Nakamura M."/>
            <person name="Meguro A."/>
            <person name="Negishi M."/>
            <person name="Ohta I."/>
            <person name="Ohta T."/>
            <person name="Okamoto M."/>
            <person name="Ono N."/>
            <person name="Saji S."/>
            <person name="Sakaguchi M."/>
            <person name="Sakai K."/>
            <person name="Shibata M."/>
            <person name="Shimokawa T."/>
            <person name="Song J."/>
            <person name="Takazaki Y."/>
            <person name="Terasawa K."/>
            <person name="Tsugane M."/>
            <person name="Tsuji K."/>
            <person name="Ueda S."/>
            <person name="Waki K."/>
            <person name="Yamagata H."/>
            <person name="Yamamoto M."/>
            <person name="Yamamoto S."/>
            <person name="Yamane H."/>
            <person name="Yoshiki S."/>
            <person name="Yoshihara R."/>
            <person name="Yukawa K."/>
            <person name="Zhong H."/>
            <person name="Yano M."/>
            <person name="Yuan Q."/>
            <person name="Ouyang S."/>
            <person name="Liu J."/>
            <person name="Jones K.M."/>
            <person name="Gansberger K."/>
            <person name="Moffat K."/>
            <person name="Hill J."/>
            <person name="Bera J."/>
            <person name="Fadrosh D."/>
            <person name="Jin S."/>
            <person name="Johri S."/>
            <person name="Kim M."/>
            <person name="Overton L."/>
            <person name="Reardon M."/>
            <person name="Tsitrin T."/>
            <person name="Vuong H."/>
            <person name="Weaver B."/>
            <person name="Ciecko A."/>
            <person name="Tallon L."/>
            <person name="Jackson J."/>
            <person name="Pai G."/>
            <person name="Aken S.V."/>
            <person name="Utterback T."/>
            <person name="Reidmuller S."/>
            <person name="Feldblyum T."/>
            <person name="Hsiao J."/>
            <person name="Zismann V."/>
            <person name="Iobst S."/>
            <person name="de Vazeille A.R."/>
            <person name="Buell C.R."/>
            <person name="Ying K."/>
            <person name="Li Y."/>
            <person name="Lu T."/>
            <person name="Huang Y."/>
            <person name="Zhao Q."/>
            <person name="Feng Q."/>
            <person name="Zhang L."/>
            <person name="Zhu J."/>
            <person name="Weng Q."/>
            <person name="Mu J."/>
            <person name="Lu Y."/>
            <person name="Fan D."/>
            <person name="Liu Y."/>
            <person name="Guan J."/>
            <person name="Zhang Y."/>
            <person name="Yu S."/>
            <person name="Liu X."/>
            <person name="Zhang Y."/>
            <person name="Hong G."/>
            <person name="Han B."/>
            <person name="Choisne N."/>
            <person name="Demange N."/>
            <person name="Orjeda G."/>
            <person name="Samain S."/>
            <person name="Cattolico L."/>
            <person name="Pelletier E."/>
            <person name="Couloux A."/>
            <person name="Segurens B."/>
            <person name="Wincker P."/>
            <person name="D'Hont A."/>
            <person name="Scarpelli C."/>
            <person name="Weissenbach J."/>
            <person name="Salanoubat M."/>
            <person name="Quetier F."/>
            <person name="Yu Y."/>
            <person name="Kim H.R."/>
            <person name="Rambo T."/>
            <person name="Currie J."/>
            <person name="Collura K."/>
            <person name="Luo M."/>
            <person name="Yang T."/>
            <person name="Ammiraju J.S.S."/>
            <person name="Engler F."/>
            <person name="Soderlund C."/>
            <person name="Wing R.A."/>
            <person name="Palmer L.E."/>
            <person name="de la Bastide M."/>
            <person name="Spiegel L."/>
            <person name="Nascimento L."/>
            <person name="Zutavern T."/>
            <person name="O'Shaughnessy A."/>
            <person name="Dike S."/>
            <person name="Dedhia N."/>
            <person name="Preston R."/>
            <person name="Balija V."/>
            <person name="McCombie W.R."/>
            <person name="Chow T."/>
            <person name="Chen H."/>
            <person name="Chung M."/>
            <person name="Chen C."/>
            <person name="Shaw J."/>
            <person name="Wu H."/>
            <person name="Hsiao K."/>
            <person name="Chao Y."/>
            <person name="Chu M."/>
            <person name="Cheng C."/>
            <person name="Hour A."/>
            <person name="Lee P."/>
            <person name="Lin S."/>
            <person name="Lin Y."/>
            <person name="Liou J."/>
            <person name="Liu S."/>
            <person name="Hsing Y."/>
            <person name="Raghuvanshi S."/>
            <person name="Mohanty A."/>
            <person name="Bharti A.K."/>
            <person name="Gaur A."/>
            <person name="Gupta V."/>
            <person name="Kumar D."/>
            <person name="Ravi V."/>
            <person name="Vij S."/>
            <person name="Kapur A."/>
            <person name="Khurana P."/>
            <person name="Khurana P."/>
            <person name="Khurana J.P."/>
            <person name="Tyagi A.K."/>
            <person name="Gaikwad K."/>
            <person name="Singh A."/>
            <person name="Dalal V."/>
            <person name="Srivastava S."/>
            <person name="Dixit A."/>
            <person name="Pal A.K."/>
            <person name="Ghazi I.A."/>
            <person name="Yadav M."/>
            <person name="Pandit A."/>
            <person name="Bhargava A."/>
            <person name="Sureshbabu K."/>
            <person name="Batra K."/>
            <person name="Sharma T.R."/>
            <person name="Mohapatra T."/>
            <person name="Singh N.K."/>
            <person name="Messing J."/>
            <person name="Nelson A.B."/>
            <person name="Fuks G."/>
            <person name="Kavchok S."/>
            <person name="Keizer G."/>
            <person name="Linton E."/>
            <person name="Llaca V."/>
            <person name="Song R."/>
            <person name="Tanyolac B."/>
            <person name="Young S."/>
            <person name="Ho-Il K."/>
            <person name="Hahn J.H."/>
            <person name="Sangsakoo G."/>
            <person name="Vanavichit A."/>
            <person name="de Mattos Luiz.A.T."/>
            <person name="Zimmer P.D."/>
            <person name="Malone G."/>
            <person name="Dellagostin O."/>
            <person name="de Oliveira A.C."/>
            <person name="Bevan M."/>
            <person name="Bancroft I."/>
            <person name="Minx P."/>
            <person name="Cordum H."/>
            <person name="Wilson R."/>
            <person name="Cheng Z."/>
            <person name="Jin W."/>
            <person name="Jiang J."/>
            <person name="Leong S.A."/>
            <person name="Iwama H."/>
            <person name="Gojobori T."/>
            <person name="Itoh T."/>
            <person name="Niimura Y."/>
            <person name="Fujii Y."/>
            <person name="Habara T."/>
            <person name="Sakai H."/>
            <person name="Sato Y."/>
            <person name="Wilson G."/>
            <person name="Kumar K."/>
            <person name="McCouch S."/>
            <person name="Juretic N."/>
            <person name="Hoen D."/>
            <person name="Wright S."/>
            <person name="Bruskiewich R."/>
            <person name="Bureau T."/>
            <person name="Miyao A."/>
            <person name="Hirochika H."/>
            <person name="Nishikawa T."/>
            <person name="Kadowaki K."/>
            <person name="Sugiura M."/>
            <person name="Burr B."/>
            <person name="Sasaki T."/>
        </authorList>
    </citation>
    <scope>NUCLEOTIDE SEQUENCE [LARGE SCALE GENOMIC DNA]</scope>
    <source>
        <strain evidence="2">cv. Nipponbare</strain>
    </source>
</reference>
<dbReference type="AlphaFoldDB" id="Q6ETQ2"/>
<proteinExistence type="predicted"/>
<gene>
    <name evidence="1" type="primary">P0613F08.32</name>
</gene>
<protein>
    <submittedName>
        <fullName evidence="1">Uncharacterized protein</fullName>
    </submittedName>
</protein>
<accession>Q6ETQ2</accession>
<evidence type="ECO:0000313" key="2">
    <source>
        <dbReference type="Proteomes" id="UP000000763"/>
    </source>
</evidence>
<name>Q6ETQ2_ORYSJ</name>
<dbReference type="EMBL" id="AP004801">
    <property type="protein sequence ID" value="BAD27968.1"/>
    <property type="molecule type" value="Genomic_DNA"/>
</dbReference>
<organism evidence="1 2">
    <name type="scientific">Oryza sativa subsp. japonica</name>
    <name type="common">Rice</name>
    <dbReference type="NCBI Taxonomy" id="39947"/>
    <lineage>
        <taxon>Eukaryota</taxon>
        <taxon>Viridiplantae</taxon>
        <taxon>Streptophyta</taxon>
        <taxon>Embryophyta</taxon>
        <taxon>Tracheophyta</taxon>
        <taxon>Spermatophyta</taxon>
        <taxon>Magnoliopsida</taxon>
        <taxon>Liliopsida</taxon>
        <taxon>Poales</taxon>
        <taxon>Poaceae</taxon>
        <taxon>BOP clade</taxon>
        <taxon>Oryzoideae</taxon>
        <taxon>Oryzeae</taxon>
        <taxon>Oryzinae</taxon>
        <taxon>Oryza</taxon>
        <taxon>Oryza sativa</taxon>
    </lineage>
</organism>
<sequence>MRRSRRGRWWRREVAAISFSHKAHGSMTTLLLKLVVRELEEEGARQTACNDKRFPQACFGQSLWCPQGRGRAGGASSCRR</sequence>
<evidence type="ECO:0000313" key="1">
    <source>
        <dbReference type="EMBL" id="BAD27968.1"/>
    </source>
</evidence>